<dbReference type="EC" id="2.1.2.2" evidence="6"/>
<dbReference type="PROSITE" id="PS00373">
    <property type="entry name" value="GART"/>
    <property type="match status" value="1"/>
</dbReference>
<dbReference type="CDD" id="cd08645">
    <property type="entry name" value="FMT_core_GART"/>
    <property type="match status" value="1"/>
</dbReference>
<dbReference type="GO" id="GO:0006189">
    <property type="term" value="P:'de novo' IMP biosynthetic process"/>
    <property type="evidence" value="ECO:0007669"/>
    <property type="project" value="UniProtKB-UniRule"/>
</dbReference>
<evidence type="ECO:0000256" key="2">
    <source>
        <dbReference type="ARBA" id="ARBA00022679"/>
    </source>
</evidence>
<protein>
    <recommendedName>
        <fullName evidence="6">Phosphoribosylglycinamide formyltransferase</fullName>
        <ecNumber evidence="6">2.1.2.2</ecNumber>
    </recommendedName>
    <alternativeName>
        <fullName evidence="6">5'-phosphoribosylglycinamide transformylase</fullName>
    </alternativeName>
    <alternativeName>
        <fullName evidence="6">GAR transformylase</fullName>
        <shortName evidence="6">GART</shortName>
    </alternativeName>
</protein>
<dbReference type="GO" id="GO:0004644">
    <property type="term" value="F:phosphoribosylglycinamide formyltransferase activity"/>
    <property type="evidence" value="ECO:0007669"/>
    <property type="project" value="UniProtKB-UniRule"/>
</dbReference>
<dbReference type="HAMAP" id="MF_01930">
    <property type="entry name" value="PurN"/>
    <property type="match status" value="1"/>
</dbReference>
<dbReference type="AlphaFoldDB" id="A0A0B2C212"/>
<comment type="catalytic activity">
    <reaction evidence="5 6">
        <text>N(1)-(5-phospho-beta-D-ribosyl)glycinamide + (6R)-10-formyltetrahydrofolate = N(2)-formyl-N(1)-(5-phospho-beta-D-ribosyl)glycinamide + (6S)-5,6,7,8-tetrahydrofolate + H(+)</text>
        <dbReference type="Rhea" id="RHEA:15053"/>
        <dbReference type="ChEBI" id="CHEBI:15378"/>
        <dbReference type="ChEBI" id="CHEBI:57453"/>
        <dbReference type="ChEBI" id="CHEBI:143788"/>
        <dbReference type="ChEBI" id="CHEBI:147286"/>
        <dbReference type="ChEBI" id="CHEBI:195366"/>
        <dbReference type="EC" id="2.1.2.2"/>
    </reaction>
</comment>
<dbReference type="InterPro" id="IPR001555">
    <property type="entry name" value="GART_AS"/>
</dbReference>
<comment type="pathway">
    <text evidence="1 6">Purine metabolism; IMP biosynthesis via de novo pathway; N(2)-formyl-N(1)-(5-phospho-D-ribosyl)glycinamide from N(1)-(5-phospho-D-ribosyl)glycinamide (10-formyl THF route): step 1/1.</text>
</comment>
<dbReference type="Gene3D" id="3.90.1150.30">
    <property type="match status" value="1"/>
</dbReference>
<dbReference type="Gene3D" id="3.40.50.170">
    <property type="entry name" value="Formyl transferase, N-terminal domain"/>
    <property type="match status" value="1"/>
</dbReference>
<feature type="active site" description="Proton donor" evidence="6">
    <location>
        <position position="115"/>
    </location>
</feature>
<dbReference type="InterPro" id="IPR002376">
    <property type="entry name" value="Formyl_transf_N"/>
</dbReference>
<comment type="function">
    <text evidence="6">Catalyzes the transfer of a formyl group from 10-formyltetrahydrofolate to 5-phospho-ribosyl-glycinamide (GAR), producing 5-phospho-ribosyl-N-formylglycinamide (FGAR) and tetrahydrofolate.</text>
</comment>
<dbReference type="Proteomes" id="UP000030988">
    <property type="component" value="Unassembled WGS sequence"/>
</dbReference>
<feature type="binding site" evidence="6">
    <location>
        <position position="71"/>
    </location>
    <ligand>
        <name>(6R)-10-formyltetrahydrofolate</name>
        <dbReference type="ChEBI" id="CHEBI:195366"/>
    </ligand>
</feature>
<feature type="binding site" evidence="6">
    <location>
        <begin position="96"/>
        <end position="99"/>
    </location>
    <ligand>
        <name>(6R)-10-formyltetrahydrofolate</name>
        <dbReference type="ChEBI" id="CHEBI:195366"/>
    </ligand>
</feature>
<dbReference type="InterPro" id="IPR038056">
    <property type="entry name" value="YjbR-like_sf"/>
</dbReference>
<organism evidence="8 9">
    <name type="scientific">Croceibacterium mercuriale</name>
    <dbReference type="NCBI Taxonomy" id="1572751"/>
    <lineage>
        <taxon>Bacteria</taxon>
        <taxon>Pseudomonadati</taxon>
        <taxon>Pseudomonadota</taxon>
        <taxon>Alphaproteobacteria</taxon>
        <taxon>Sphingomonadales</taxon>
        <taxon>Erythrobacteraceae</taxon>
        <taxon>Croceibacterium</taxon>
    </lineage>
</organism>
<dbReference type="PANTHER" id="PTHR43369:SF2">
    <property type="entry name" value="PHOSPHORIBOSYLGLYCINAMIDE FORMYLTRANSFERASE"/>
    <property type="match status" value="1"/>
</dbReference>
<evidence type="ECO:0000256" key="5">
    <source>
        <dbReference type="ARBA" id="ARBA00047664"/>
    </source>
</evidence>
<evidence type="ECO:0000259" key="7">
    <source>
        <dbReference type="Pfam" id="PF00551"/>
    </source>
</evidence>
<name>A0A0B2C212_9SPHN</name>
<feature type="site" description="Raises pKa of active site His" evidence="6">
    <location>
        <position position="151"/>
    </location>
</feature>
<keyword evidence="2 6" id="KW-0808">Transferase</keyword>
<keyword evidence="9" id="KW-1185">Reference proteome</keyword>
<dbReference type="GO" id="GO:0005829">
    <property type="term" value="C:cytosol"/>
    <property type="evidence" value="ECO:0007669"/>
    <property type="project" value="TreeGrafter"/>
</dbReference>
<dbReference type="EMBL" id="JTDN01000001">
    <property type="protein sequence ID" value="KHL26287.1"/>
    <property type="molecule type" value="Genomic_DNA"/>
</dbReference>
<comment type="caution">
    <text evidence="6">Lacks conserved residue(s) required for the propagation of feature annotation.</text>
</comment>
<dbReference type="STRING" id="1572751.PK98_07395"/>
<sequence>MPEPDRPKVKVAALLSGNGTTMSALLFHSRLPDCPYELVLVGSNVPDAPGLAIAAAEGIATFALPHRGMSRADHDAAMDAALRASGADYLALCGYMRILTPRFVEGWAGRMVNTHPSLLPKYKGLDTHARAIAAGDAYGGCSVHVVTAELDDGPVLGQMPVAILPNDTPDSLSYRVRLAEYQLLPRIFSDYVGRHLRADWVIAELRALAMELPEAEERDSHGAIGWRTGGKSGKFFAYFDHHHHGSAHLALLVKTDGPDELAALVERDPDVYFRPAYYGAAGWVGIILNRPGVDWAHVAQWLERSWRSVAPARLTRLQSVADQF</sequence>
<feature type="binding site" evidence="6">
    <location>
        <position position="113"/>
    </location>
    <ligand>
        <name>(6R)-10-formyltetrahydrofolate</name>
        <dbReference type="ChEBI" id="CHEBI:195366"/>
    </ligand>
</feature>
<dbReference type="InterPro" id="IPR058532">
    <property type="entry name" value="YjbR/MT2646/Rv2570-like"/>
</dbReference>
<feature type="domain" description="Formyl transferase N-terminal" evidence="7">
    <location>
        <begin position="10"/>
        <end position="186"/>
    </location>
</feature>
<dbReference type="Pfam" id="PF00551">
    <property type="entry name" value="Formyl_trans_N"/>
    <property type="match status" value="1"/>
</dbReference>
<dbReference type="NCBIfam" id="TIGR00639">
    <property type="entry name" value="PurN"/>
    <property type="match status" value="1"/>
</dbReference>
<dbReference type="PANTHER" id="PTHR43369">
    <property type="entry name" value="PHOSPHORIBOSYLGLYCINAMIDE FORMYLTRANSFERASE"/>
    <property type="match status" value="1"/>
</dbReference>
<dbReference type="UniPathway" id="UPA00074">
    <property type="reaction ID" value="UER00126"/>
</dbReference>
<evidence type="ECO:0000256" key="6">
    <source>
        <dbReference type="HAMAP-Rule" id="MF_01930"/>
    </source>
</evidence>
<comment type="similarity">
    <text evidence="4 6">Belongs to the GART family.</text>
</comment>
<keyword evidence="3 6" id="KW-0658">Purine biosynthesis</keyword>
<proteinExistence type="inferred from homology"/>
<evidence type="ECO:0000313" key="9">
    <source>
        <dbReference type="Proteomes" id="UP000030988"/>
    </source>
</evidence>
<dbReference type="InterPro" id="IPR036477">
    <property type="entry name" value="Formyl_transf_N_sf"/>
</dbReference>
<evidence type="ECO:0000256" key="1">
    <source>
        <dbReference type="ARBA" id="ARBA00005054"/>
    </source>
</evidence>
<comment type="caution">
    <text evidence="8">The sequence shown here is derived from an EMBL/GenBank/DDBJ whole genome shotgun (WGS) entry which is preliminary data.</text>
</comment>
<evidence type="ECO:0000256" key="3">
    <source>
        <dbReference type="ARBA" id="ARBA00022755"/>
    </source>
</evidence>
<dbReference type="SUPFAM" id="SSF53328">
    <property type="entry name" value="Formyltransferase"/>
    <property type="match status" value="1"/>
</dbReference>
<dbReference type="InterPro" id="IPR004607">
    <property type="entry name" value="GART"/>
</dbReference>
<dbReference type="RefSeq" id="WP_039095431.1">
    <property type="nucleotide sequence ID" value="NZ_JTDN01000001.1"/>
</dbReference>
<dbReference type="Pfam" id="PF04237">
    <property type="entry name" value="YjbR"/>
    <property type="match status" value="1"/>
</dbReference>
<dbReference type="SUPFAM" id="SSF142906">
    <property type="entry name" value="YjbR-like"/>
    <property type="match status" value="1"/>
</dbReference>
<evidence type="ECO:0000313" key="8">
    <source>
        <dbReference type="EMBL" id="KHL26287.1"/>
    </source>
</evidence>
<evidence type="ECO:0000256" key="4">
    <source>
        <dbReference type="ARBA" id="ARBA00038440"/>
    </source>
</evidence>
<accession>A0A0B2C212</accession>
<reference evidence="8 9" key="1">
    <citation type="submission" date="2014-11" db="EMBL/GenBank/DDBJ databases">
        <title>Draft genome sequence of Kirrobacter mercurialis.</title>
        <authorList>
            <person name="Coil D.A."/>
            <person name="Eisen J.A."/>
        </authorList>
    </citation>
    <scope>NUCLEOTIDE SEQUENCE [LARGE SCALE GENOMIC DNA]</scope>
    <source>
        <strain evidence="8 9">Coronado</strain>
    </source>
</reference>
<gene>
    <name evidence="6" type="primary">purN</name>
    <name evidence="8" type="ORF">PK98_07395</name>
</gene>